<reference evidence="2" key="1">
    <citation type="journal article" name="DNA Res.">
        <title>The physiological potential of anammox bacteria as revealed by their core genome structure.</title>
        <authorList>
            <person name="Okubo T."/>
            <person name="Toyoda A."/>
            <person name="Fukuhara K."/>
            <person name="Uchiyama I."/>
            <person name="Harigaya Y."/>
            <person name="Kuroiwa M."/>
            <person name="Suzuki T."/>
            <person name="Murakami Y."/>
            <person name="Suwa Y."/>
            <person name="Takami H."/>
        </authorList>
    </citation>
    <scope>NUCLEOTIDE SEQUENCE</scope>
    <source>
        <strain evidence="2">317325-2</strain>
    </source>
</reference>
<accession>A0A809RWL9</accession>
<dbReference type="Proteomes" id="UP000662873">
    <property type="component" value="Chromosome"/>
</dbReference>
<evidence type="ECO:0000256" key="1">
    <source>
        <dbReference type="SAM" id="Phobius"/>
    </source>
</evidence>
<evidence type="ECO:0000313" key="3">
    <source>
        <dbReference type="Proteomes" id="UP000662873"/>
    </source>
</evidence>
<dbReference type="AlphaFoldDB" id="A0A809RWL9"/>
<sequence>MKRHRTQRGATLVEVLTASSISAIVIVTGILTFLFGMSSWLKGQARIEVETESQRAIRVIAQELREAMAVSIDGDGLGLTYRLPEKDADGDFVVPAEWDGIERRIELSSDALQMTVDDGPPRVLCTHVILQDPLSGEGEPYEIFVPGAGAVTRQIHITVATQRNRYRQEYVTSRSRETIFLRNVPELTKG</sequence>
<keyword evidence="1" id="KW-1133">Transmembrane helix</keyword>
<name>A0A809RWL9_9BACT</name>
<feature type="transmembrane region" description="Helical" evidence="1">
    <location>
        <begin position="12"/>
        <end position="37"/>
    </location>
</feature>
<protein>
    <submittedName>
        <fullName evidence="2">Type II secretory pathway, pseudopilin PulG</fullName>
    </submittedName>
</protein>
<dbReference type="KEGG" id="npy:NPRO_18670"/>
<organism evidence="2 3">
    <name type="scientific">Candidatus Nitrosymbiomonas proteolyticus</name>
    <dbReference type="NCBI Taxonomy" id="2608984"/>
    <lineage>
        <taxon>Bacteria</taxon>
        <taxon>Bacillati</taxon>
        <taxon>Armatimonadota</taxon>
        <taxon>Armatimonadota incertae sedis</taxon>
        <taxon>Candidatus Nitrosymbiomonas</taxon>
    </lineage>
</organism>
<proteinExistence type="predicted"/>
<keyword evidence="1" id="KW-0812">Transmembrane</keyword>
<dbReference type="EMBL" id="AP021858">
    <property type="protein sequence ID" value="BBO24272.1"/>
    <property type="molecule type" value="Genomic_DNA"/>
</dbReference>
<gene>
    <name evidence="2" type="ORF">NPRO_18670</name>
</gene>
<keyword evidence="1" id="KW-0472">Membrane</keyword>
<evidence type="ECO:0000313" key="2">
    <source>
        <dbReference type="EMBL" id="BBO24272.1"/>
    </source>
</evidence>